<feature type="region of interest" description="Disordered" evidence="1">
    <location>
        <begin position="1"/>
        <end position="22"/>
    </location>
</feature>
<evidence type="ECO:0000256" key="1">
    <source>
        <dbReference type="SAM" id="MobiDB-lite"/>
    </source>
</evidence>
<keyword evidence="3" id="KW-1185">Reference proteome</keyword>
<proteinExistence type="predicted"/>
<dbReference type="Proteomes" id="UP001307849">
    <property type="component" value="Unassembled WGS sequence"/>
</dbReference>
<name>A0AAN8N044_9PEZI</name>
<gene>
    <name evidence="2" type="ORF">TWF506_004707</name>
</gene>
<reference evidence="2 3" key="1">
    <citation type="submission" date="2019-10" db="EMBL/GenBank/DDBJ databases">
        <authorList>
            <person name="Palmer J.M."/>
        </authorList>
    </citation>
    <scope>NUCLEOTIDE SEQUENCE [LARGE SCALE GENOMIC DNA]</scope>
    <source>
        <strain evidence="2 3">TWF506</strain>
    </source>
</reference>
<feature type="region of interest" description="Disordered" evidence="1">
    <location>
        <begin position="43"/>
        <end position="77"/>
    </location>
</feature>
<evidence type="ECO:0000313" key="3">
    <source>
        <dbReference type="Proteomes" id="UP001307849"/>
    </source>
</evidence>
<organism evidence="2 3">
    <name type="scientific">Arthrobotrys conoides</name>
    <dbReference type="NCBI Taxonomy" id="74498"/>
    <lineage>
        <taxon>Eukaryota</taxon>
        <taxon>Fungi</taxon>
        <taxon>Dikarya</taxon>
        <taxon>Ascomycota</taxon>
        <taxon>Pezizomycotina</taxon>
        <taxon>Orbiliomycetes</taxon>
        <taxon>Orbiliales</taxon>
        <taxon>Orbiliaceae</taxon>
        <taxon>Arthrobotrys</taxon>
    </lineage>
</organism>
<protein>
    <submittedName>
        <fullName evidence="2">Uncharacterized protein</fullName>
    </submittedName>
</protein>
<dbReference type="AlphaFoldDB" id="A0AAN8N044"/>
<accession>A0AAN8N044</accession>
<comment type="caution">
    <text evidence="2">The sequence shown here is derived from an EMBL/GenBank/DDBJ whole genome shotgun (WGS) entry which is preliminary data.</text>
</comment>
<evidence type="ECO:0000313" key="2">
    <source>
        <dbReference type="EMBL" id="KAK6497234.1"/>
    </source>
</evidence>
<dbReference type="EMBL" id="JAVHJM010000015">
    <property type="protein sequence ID" value="KAK6497234.1"/>
    <property type="molecule type" value="Genomic_DNA"/>
</dbReference>
<sequence>MPTTQRARGYSPTQGKADVDTNSTIGYKTYQFETGFRRMDGRKSCHFQDQIQRRNKSRRDFENGYQVPSEDNGASVS</sequence>